<accession>A0A0Q3FGG1</accession>
<dbReference type="FunCoup" id="A0A0Q3FGG1">
    <property type="interactions" value="9"/>
</dbReference>
<dbReference type="InterPro" id="IPR000864">
    <property type="entry name" value="Prot_inh_pot1"/>
</dbReference>
<reference evidence="4" key="2">
    <citation type="submission" date="2017-06" db="EMBL/GenBank/DDBJ databases">
        <title>WGS assembly of Brachypodium distachyon.</title>
        <authorList>
            <consortium name="The International Brachypodium Initiative"/>
            <person name="Lucas S."/>
            <person name="Harmon-Smith M."/>
            <person name="Lail K."/>
            <person name="Tice H."/>
            <person name="Grimwood J."/>
            <person name="Bruce D."/>
            <person name="Barry K."/>
            <person name="Shu S."/>
            <person name="Lindquist E."/>
            <person name="Wang M."/>
            <person name="Pitluck S."/>
            <person name="Vogel J.P."/>
            <person name="Garvin D.F."/>
            <person name="Mockler T.C."/>
            <person name="Schmutz J."/>
            <person name="Rokhsar D."/>
            <person name="Bevan M.W."/>
        </authorList>
    </citation>
    <scope>NUCLEOTIDE SEQUENCE</scope>
    <source>
        <strain evidence="4">Bd21</strain>
    </source>
</reference>
<dbReference type="Pfam" id="PF00280">
    <property type="entry name" value="potato_inhibit"/>
    <property type="match status" value="1"/>
</dbReference>
<reference evidence="4 5" key="1">
    <citation type="journal article" date="2010" name="Nature">
        <title>Genome sequencing and analysis of the model grass Brachypodium distachyon.</title>
        <authorList>
            <consortium name="International Brachypodium Initiative"/>
        </authorList>
    </citation>
    <scope>NUCLEOTIDE SEQUENCE [LARGE SCALE GENOMIC DNA]</scope>
    <source>
        <strain evidence="4 5">Bd21</strain>
    </source>
</reference>
<dbReference type="SUPFAM" id="SSF54654">
    <property type="entry name" value="CI-2 family of serine protease inhibitors"/>
    <property type="match status" value="1"/>
</dbReference>
<dbReference type="PANTHER" id="PTHR33091">
    <property type="entry name" value="PROTEIN, PUTATIVE, EXPRESSED-RELATED"/>
    <property type="match status" value="1"/>
</dbReference>
<dbReference type="InParanoid" id="A0A0Q3FGG1"/>
<dbReference type="AlphaFoldDB" id="A0A0Q3FGG1"/>
<dbReference type="EnsemblPlants" id="KQJ98222">
    <property type="protein sequence ID" value="KQJ98222"/>
    <property type="gene ID" value="BRADI_3g35570v3"/>
</dbReference>
<evidence type="ECO:0000256" key="2">
    <source>
        <dbReference type="ARBA" id="ARBA00022690"/>
    </source>
</evidence>
<evidence type="ECO:0000256" key="1">
    <source>
        <dbReference type="ARBA" id="ARBA00008210"/>
    </source>
</evidence>
<dbReference type="EMBL" id="CM000882">
    <property type="protein sequence ID" value="KQJ98222.1"/>
    <property type="molecule type" value="Genomic_DNA"/>
</dbReference>
<reference evidence="5" key="3">
    <citation type="submission" date="2018-08" db="UniProtKB">
        <authorList>
            <consortium name="EnsemblPlants"/>
        </authorList>
    </citation>
    <scope>IDENTIFICATION</scope>
    <source>
        <strain evidence="5">cv. Bd21</strain>
    </source>
</reference>
<organism evidence="4">
    <name type="scientific">Brachypodium distachyon</name>
    <name type="common">Purple false brome</name>
    <name type="synonym">Trachynia distachya</name>
    <dbReference type="NCBI Taxonomy" id="15368"/>
    <lineage>
        <taxon>Eukaryota</taxon>
        <taxon>Viridiplantae</taxon>
        <taxon>Streptophyta</taxon>
        <taxon>Embryophyta</taxon>
        <taxon>Tracheophyta</taxon>
        <taxon>Spermatophyta</taxon>
        <taxon>Magnoliopsida</taxon>
        <taxon>Liliopsida</taxon>
        <taxon>Poales</taxon>
        <taxon>Poaceae</taxon>
        <taxon>BOP clade</taxon>
        <taxon>Pooideae</taxon>
        <taxon>Stipodae</taxon>
        <taxon>Brachypodieae</taxon>
        <taxon>Brachypodium</taxon>
    </lineage>
</organism>
<gene>
    <name evidence="4" type="ORF">BRADI_3g35570v3</name>
</gene>
<dbReference type="InterPro" id="IPR036354">
    <property type="entry name" value="Prot_inh_pot1_sf"/>
</dbReference>
<evidence type="ECO:0000313" key="6">
    <source>
        <dbReference type="Proteomes" id="UP000008810"/>
    </source>
</evidence>
<dbReference type="PANTHER" id="PTHR33091:SF92">
    <property type="entry name" value="OS02G0124300 PROTEIN"/>
    <property type="match status" value="1"/>
</dbReference>
<dbReference type="Gramene" id="KQJ98222">
    <property type="protein sequence ID" value="KQJ98222"/>
    <property type="gene ID" value="BRADI_3g35570v3"/>
</dbReference>
<evidence type="ECO:0000256" key="3">
    <source>
        <dbReference type="ARBA" id="ARBA00022900"/>
    </source>
</evidence>
<sequence>MGRGMAAMGGDDQKTSWPEVVGWDVIAAGEKVVADRPDVHLEVHRVGYTAPPGYDDERVRLIIVADPGTTIAQTPVVG</sequence>
<dbReference type="Gene3D" id="3.30.10.10">
    <property type="entry name" value="Trypsin Inhibitor V, subunit A"/>
    <property type="match status" value="1"/>
</dbReference>
<keyword evidence="3" id="KW-0722">Serine protease inhibitor</keyword>
<dbReference type="GO" id="GO:0004867">
    <property type="term" value="F:serine-type endopeptidase inhibitor activity"/>
    <property type="evidence" value="ECO:0007669"/>
    <property type="project" value="UniProtKB-KW"/>
</dbReference>
<keyword evidence="6" id="KW-1185">Reference proteome</keyword>
<dbReference type="Proteomes" id="UP000008810">
    <property type="component" value="Chromosome 3"/>
</dbReference>
<comment type="similarity">
    <text evidence="1">Belongs to the protease inhibitor I13 (potato type I serine protease inhibitor) family.</text>
</comment>
<proteinExistence type="inferred from homology"/>
<protein>
    <submittedName>
        <fullName evidence="4 5">Uncharacterized protein</fullName>
    </submittedName>
</protein>
<dbReference type="PROSITE" id="PS00285">
    <property type="entry name" value="POTATO_INHIBITOR"/>
    <property type="match status" value="1"/>
</dbReference>
<evidence type="ECO:0000313" key="5">
    <source>
        <dbReference type="EnsemblPlants" id="KQJ98222"/>
    </source>
</evidence>
<dbReference type="GO" id="GO:0009611">
    <property type="term" value="P:response to wounding"/>
    <property type="evidence" value="ECO:0007669"/>
    <property type="project" value="InterPro"/>
</dbReference>
<evidence type="ECO:0000313" key="4">
    <source>
        <dbReference type="EMBL" id="KQJ98222.1"/>
    </source>
</evidence>
<keyword evidence="2" id="KW-0646">Protease inhibitor</keyword>
<name>A0A0Q3FGG1_BRADI</name>
<dbReference type="OrthoDB" id="580986at2759"/>